<dbReference type="Pfam" id="PF02773">
    <property type="entry name" value="S-AdoMet_synt_C"/>
    <property type="match status" value="1"/>
</dbReference>
<dbReference type="Pfam" id="PF02772">
    <property type="entry name" value="S-AdoMet_synt_M"/>
    <property type="match status" value="1"/>
</dbReference>
<gene>
    <name evidence="10" type="primary">metK</name>
    <name evidence="16" type="ORF">E4Q08_05760</name>
</gene>
<comment type="catalytic activity">
    <reaction evidence="10">
        <text>L-methionine + ATP + H2O = S-adenosyl-L-methionine + phosphate + diphosphate</text>
        <dbReference type="Rhea" id="RHEA:21080"/>
        <dbReference type="ChEBI" id="CHEBI:15377"/>
        <dbReference type="ChEBI" id="CHEBI:30616"/>
        <dbReference type="ChEBI" id="CHEBI:33019"/>
        <dbReference type="ChEBI" id="CHEBI:43474"/>
        <dbReference type="ChEBI" id="CHEBI:57844"/>
        <dbReference type="ChEBI" id="CHEBI:59789"/>
        <dbReference type="EC" id="2.5.1.6"/>
    </reaction>
</comment>
<feature type="binding site" description="in other chain" evidence="10">
    <location>
        <begin position="248"/>
        <end position="249"/>
    </location>
    <ligand>
        <name>ATP</name>
        <dbReference type="ChEBI" id="CHEBI:30616"/>
        <note>ligand shared between two neighboring subunits</note>
    </ligand>
</feature>
<keyword evidence="6 10" id="KW-0547">Nucleotide-binding</keyword>
<evidence type="ECO:0000256" key="12">
    <source>
        <dbReference type="RuleBase" id="RU004462"/>
    </source>
</evidence>
<keyword evidence="17" id="KW-1185">Reference proteome</keyword>
<evidence type="ECO:0000259" key="13">
    <source>
        <dbReference type="Pfam" id="PF00438"/>
    </source>
</evidence>
<feature type="binding site" evidence="10">
    <location>
        <position position="18"/>
    </location>
    <ligand>
        <name>Mg(2+)</name>
        <dbReference type="ChEBI" id="CHEBI:18420"/>
    </ligand>
</feature>
<dbReference type="InterPro" id="IPR002133">
    <property type="entry name" value="S-AdoMet_synthetase"/>
</dbReference>
<feature type="binding site" description="in other chain" evidence="10">
    <location>
        <begin position="167"/>
        <end position="169"/>
    </location>
    <ligand>
        <name>ATP</name>
        <dbReference type="ChEBI" id="CHEBI:30616"/>
        <note>ligand shared between two neighboring subunits</note>
    </ligand>
</feature>
<feature type="binding site" evidence="10">
    <location>
        <position position="242"/>
    </location>
    <ligand>
        <name>L-methionine</name>
        <dbReference type="ChEBI" id="CHEBI:57844"/>
        <note>ligand shared between two neighboring subunits</note>
    </ligand>
</feature>
<dbReference type="Gene3D" id="3.30.300.10">
    <property type="match status" value="3"/>
</dbReference>
<keyword evidence="7 10" id="KW-0067">ATP-binding</keyword>
<protein>
    <recommendedName>
        <fullName evidence="10">S-adenosylmethionine synthase</fullName>
        <shortName evidence="10">AdoMet synthase</shortName>
        <ecNumber evidence="10">2.5.1.6</ecNumber>
    </recommendedName>
    <alternativeName>
        <fullName evidence="10">MAT</fullName>
    </alternativeName>
    <alternativeName>
        <fullName evidence="10">Methionine adenosyltransferase</fullName>
    </alternativeName>
</protein>
<evidence type="ECO:0000256" key="5">
    <source>
        <dbReference type="ARBA" id="ARBA00022723"/>
    </source>
</evidence>
<dbReference type="InterPro" id="IPR022631">
    <property type="entry name" value="ADOMET_SYNTHASE_CS"/>
</dbReference>
<feature type="binding site" description="in other chain" evidence="10">
    <location>
        <position position="16"/>
    </location>
    <ligand>
        <name>ATP</name>
        <dbReference type="ChEBI" id="CHEBI:30616"/>
        <note>ligand shared between two neighboring subunits</note>
    </ligand>
</feature>
<feature type="domain" description="S-adenosylmethionine synthetase central" evidence="14">
    <location>
        <begin position="117"/>
        <end position="234"/>
    </location>
</feature>
<evidence type="ECO:0000259" key="15">
    <source>
        <dbReference type="Pfam" id="PF02773"/>
    </source>
</evidence>
<evidence type="ECO:0000256" key="7">
    <source>
        <dbReference type="ARBA" id="ARBA00022840"/>
    </source>
</evidence>
<reference evidence="16" key="1">
    <citation type="submission" date="2019-03" db="EMBL/GenBank/DDBJ databases">
        <title>Metabolic reconstructions from genomes of highly enriched 'Candidatus Accumulibacter' and 'Candidatus Competibacter' bioreactor populations.</title>
        <authorList>
            <person name="Annavajhala M.K."/>
            <person name="Welles L."/>
            <person name="Abbas B."/>
            <person name="Sorokin D."/>
            <person name="Park H."/>
            <person name="Van Loosdrecht M."/>
            <person name="Chandran K."/>
        </authorList>
    </citation>
    <scope>NUCLEOTIDE SEQUENCE</scope>
    <source>
        <strain evidence="16">SBR_L</strain>
    </source>
</reference>
<sequence>MSKEYLFTSESVSEGHPDKVADQISDAILDAILADDPPARVACETLVSTGLVVISGEITTKAHINYREIAQDAVRRIGYDNSEIGFDYKSCAILTAINRQSPDIAQGVNEGQGIDLDQGAGDQGLMFGYACNETVSLMPLPIHYAHRLMQRQAEVRRDGRLPWLRPDAKSQLTVRYVDGRPLSIDTIVVSTQHDPDVSHAQISEAVIEEVIKPVLPPELLTSKTRYLVNPTGRFVVGGPHGDCGLTGRKIIVDTYGGAARHGGGAFSGKDPSKVDRSAAYAARYVAKNIVAAGLAERCEVQVAYAIGVARPVSLMVNTFGTGKVSDEIIVELIGKHFDLRPKGIIQSLNLLRPIYRKTAAYGHFGREEPEFTWEAIDKAATLRAEAGL</sequence>
<evidence type="ECO:0000256" key="11">
    <source>
        <dbReference type="RuleBase" id="RU000542"/>
    </source>
</evidence>
<feature type="binding site" description="in other chain" evidence="10">
    <location>
        <position position="100"/>
    </location>
    <ligand>
        <name>L-methionine</name>
        <dbReference type="ChEBI" id="CHEBI:57844"/>
        <note>ligand shared between two neighboring subunits</note>
    </ligand>
</feature>
<dbReference type="Proteomes" id="UP000886469">
    <property type="component" value="Unassembled WGS sequence"/>
</dbReference>
<evidence type="ECO:0000313" key="16">
    <source>
        <dbReference type="EMBL" id="NMQ04799.1"/>
    </source>
</evidence>
<keyword evidence="9 10" id="KW-0630">Potassium</keyword>
<dbReference type="PROSITE" id="PS00377">
    <property type="entry name" value="ADOMET_SYNTHASE_2"/>
    <property type="match status" value="1"/>
</dbReference>
<dbReference type="EC" id="2.5.1.6" evidence="10"/>
<keyword evidence="3 10" id="KW-0554">One-carbon metabolism</keyword>
<feature type="binding site" evidence="10">
    <location>
        <position position="269"/>
    </location>
    <ligand>
        <name>ATP</name>
        <dbReference type="ChEBI" id="CHEBI:30616"/>
        <note>ligand shared between two neighboring subunits</note>
    </ligand>
</feature>
<evidence type="ECO:0000313" key="17">
    <source>
        <dbReference type="Proteomes" id="UP000886469"/>
    </source>
</evidence>
<evidence type="ECO:0000256" key="10">
    <source>
        <dbReference type="HAMAP-Rule" id="MF_00086"/>
    </source>
</evidence>
<feature type="region of interest" description="Flexible loop" evidence="10">
    <location>
        <begin position="100"/>
        <end position="110"/>
    </location>
</feature>
<evidence type="ECO:0000256" key="1">
    <source>
        <dbReference type="ARBA" id="ARBA00005224"/>
    </source>
</evidence>
<keyword evidence="4 10" id="KW-0808">Transferase</keyword>
<dbReference type="InterPro" id="IPR022628">
    <property type="entry name" value="S-AdoMet_synt_N"/>
</dbReference>
<feature type="domain" description="S-adenosylmethionine synthetase C-terminal" evidence="15">
    <location>
        <begin position="236"/>
        <end position="374"/>
    </location>
</feature>
<feature type="binding site" description="in other chain" evidence="10">
    <location>
        <begin position="233"/>
        <end position="234"/>
    </location>
    <ligand>
        <name>ATP</name>
        <dbReference type="ChEBI" id="CHEBI:30616"/>
        <note>ligand shared between two neighboring subunits</note>
    </ligand>
</feature>
<evidence type="ECO:0000256" key="3">
    <source>
        <dbReference type="ARBA" id="ARBA00022563"/>
    </source>
</evidence>
<dbReference type="PIRSF" id="PIRSF000497">
    <property type="entry name" value="MAT"/>
    <property type="match status" value="1"/>
</dbReference>
<keyword evidence="5 10" id="KW-0479">Metal-binding</keyword>
<feature type="binding site" description="in other chain" evidence="10">
    <location>
        <position position="273"/>
    </location>
    <ligand>
        <name>L-methionine</name>
        <dbReference type="ChEBI" id="CHEBI:57844"/>
        <note>ligand shared between two neighboring subunits</note>
    </ligand>
</feature>
<dbReference type="InterPro" id="IPR022630">
    <property type="entry name" value="S-AdoMet_synt_C"/>
</dbReference>
<dbReference type="SUPFAM" id="SSF55973">
    <property type="entry name" value="S-adenosylmethionine synthetase"/>
    <property type="match status" value="3"/>
</dbReference>
<feature type="binding site" evidence="10">
    <location>
        <position position="265"/>
    </location>
    <ligand>
        <name>ATP</name>
        <dbReference type="ChEBI" id="CHEBI:30616"/>
        <note>ligand shared between two neighboring subunits</note>
    </ligand>
</feature>
<comment type="similarity">
    <text evidence="2 10 12">Belongs to the AdoMet synthase family.</text>
</comment>
<comment type="cofactor">
    <cofactor evidence="10">
        <name>K(+)</name>
        <dbReference type="ChEBI" id="CHEBI:29103"/>
    </cofactor>
    <text evidence="10">Binds 1 potassium ion per subunit.</text>
</comment>
<comment type="subcellular location">
    <subcellularLocation>
        <location evidence="10 11">Cytoplasm</location>
    </subcellularLocation>
</comment>
<keyword evidence="8 10" id="KW-0460">Magnesium</keyword>
<dbReference type="HAMAP" id="MF_00086">
    <property type="entry name" value="S_AdoMet_synth1"/>
    <property type="match status" value="1"/>
</dbReference>
<organism evidence="16 17">
    <name type="scientific">Candidatus Accumulibacter contiguus</name>
    <dbReference type="NCBI Taxonomy" id="2954381"/>
    <lineage>
        <taxon>Bacteria</taxon>
        <taxon>Pseudomonadati</taxon>
        <taxon>Pseudomonadota</taxon>
        <taxon>Betaproteobacteria</taxon>
        <taxon>Candidatus Accumulibacter</taxon>
    </lineage>
</organism>
<evidence type="ECO:0000256" key="2">
    <source>
        <dbReference type="ARBA" id="ARBA00009685"/>
    </source>
</evidence>
<evidence type="ECO:0000256" key="8">
    <source>
        <dbReference type="ARBA" id="ARBA00022842"/>
    </source>
</evidence>
<dbReference type="InterPro" id="IPR022636">
    <property type="entry name" value="S-AdoMet_synthetase_sfam"/>
</dbReference>
<feature type="binding site" evidence="10">
    <location>
        <position position="242"/>
    </location>
    <ligand>
        <name>ATP</name>
        <dbReference type="ChEBI" id="CHEBI:30616"/>
        <note>ligand shared between two neighboring subunits</note>
    </ligand>
</feature>
<dbReference type="EMBL" id="SPMX01000012">
    <property type="protein sequence ID" value="NMQ04799.1"/>
    <property type="molecule type" value="Genomic_DNA"/>
</dbReference>
<evidence type="ECO:0000259" key="14">
    <source>
        <dbReference type="Pfam" id="PF02772"/>
    </source>
</evidence>
<comment type="subunit">
    <text evidence="10">Homotetramer; dimer of dimers.</text>
</comment>
<comment type="cofactor">
    <cofactor evidence="10">
        <name>Mg(2+)</name>
        <dbReference type="ChEBI" id="CHEBI:18420"/>
    </cofactor>
    <text evidence="10">Binds 2 divalent ions per subunit.</text>
</comment>
<name>A0ABX1T6N3_9PROT</name>
<dbReference type="RefSeq" id="WP_169069676.1">
    <property type="nucleotide sequence ID" value="NZ_JAZKUC010000002.1"/>
</dbReference>
<comment type="function">
    <text evidence="10">Catalyzes the formation of S-adenosylmethionine (AdoMet) from methionine and ATP. The overall synthetic reaction is composed of two sequential steps, AdoMet formation and the subsequent tripolyphosphate hydrolysis which occurs prior to release of AdoMet from the enzyme.</text>
</comment>
<comment type="pathway">
    <text evidence="1 10">Amino-acid biosynthesis; S-adenosyl-L-methionine biosynthesis; S-adenosyl-L-methionine from L-methionine: step 1/1.</text>
</comment>
<feature type="domain" description="S-adenosylmethionine synthetase N-terminal" evidence="13">
    <location>
        <begin position="5"/>
        <end position="102"/>
    </location>
</feature>
<dbReference type="CDD" id="cd18079">
    <property type="entry name" value="S-AdoMet_synt"/>
    <property type="match status" value="1"/>
</dbReference>
<dbReference type="Pfam" id="PF00438">
    <property type="entry name" value="S-AdoMet_synt_N"/>
    <property type="match status" value="1"/>
</dbReference>
<dbReference type="PANTHER" id="PTHR11964">
    <property type="entry name" value="S-ADENOSYLMETHIONINE SYNTHETASE"/>
    <property type="match status" value="1"/>
</dbReference>
<feature type="binding site" description="in other chain" evidence="10">
    <location>
        <position position="57"/>
    </location>
    <ligand>
        <name>L-methionine</name>
        <dbReference type="ChEBI" id="CHEBI:57844"/>
        <note>ligand shared between two neighboring subunits</note>
    </ligand>
</feature>
<evidence type="ECO:0000256" key="4">
    <source>
        <dbReference type="ARBA" id="ARBA00022679"/>
    </source>
</evidence>
<comment type="caution">
    <text evidence="16">The sequence shown here is derived from an EMBL/GenBank/DDBJ whole genome shotgun (WGS) entry which is preliminary data.</text>
</comment>
<evidence type="ECO:0000256" key="6">
    <source>
        <dbReference type="ARBA" id="ARBA00022741"/>
    </source>
</evidence>
<dbReference type="PROSITE" id="PS00376">
    <property type="entry name" value="ADOMET_SYNTHASE_1"/>
    <property type="match status" value="1"/>
</dbReference>
<accession>A0ABX1T6N3</accession>
<proteinExistence type="inferred from homology"/>
<dbReference type="InterPro" id="IPR022629">
    <property type="entry name" value="S-AdoMet_synt_central"/>
</dbReference>
<keyword evidence="10" id="KW-0963">Cytoplasm</keyword>
<dbReference type="NCBIfam" id="TIGR01034">
    <property type="entry name" value="metK"/>
    <property type="match status" value="1"/>
</dbReference>
<dbReference type="GO" id="GO:0004478">
    <property type="term" value="F:methionine adenosyltransferase activity"/>
    <property type="evidence" value="ECO:0007669"/>
    <property type="project" value="UniProtKB-EC"/>
</dbReference>
<feature type="binding site" evidence="10">
    <location>
        <position position="44"/>
    </location>
    <ligand>
        <name>K(+)</name>
        <dbReference type="ChEBI" id="CHEBI:29103"/>
    </ligand>
</feature>
<evidence type="ECO:0000256" key="9">
    <source>
        <dbReference type="ARBA" id="ARBA00022958"/>
    </source>
</evidence>